<dbReference type="PATRIC" id="fig|1196324.3.peg.1813"/>
<evidence type="ECO:0000313" key="1">
    <source>
        <dbReference type="EMBL" id="EIT85935.1"/>
    </source>
</evidence>
<name>I8UGB3_9BACL</name>
<organism evidence="1 2">
    <name type="scientific">Fictibacillus macauensis ZFHKF-1</name>
    <dbReference type="NCBI Taxonomy" id="1196324"/>
    <lineage>
        <taxon>Bacteria</taxon>
        <taxon>Bacillati</taxon>
        <taxon>Bacillota</taxon>
        <taxon>Bacilli</taxon>
        <taxon>Bacillales</taxon>
        <taxon>Fictibacillaceae</taxon>
        <taxon>Fictibacillus</taxon>
    </lineage>
</organism>
<comment type="caution">
    <text evidence="1">The sequence shown here is derived from an EMBL/GenBank/DDBJ whole genome shotgun (WGS) entry which is preliminary data.</text>
</comment>
<accession>I8UGB3</accession>
<reference evidence="1 2" key="1">
    <citation type="journal article" date="2012" name="J. Bacteriol.">
        <title>Genome of Bacillus macauensis ZFHKF-1, a Long-Chain-Forming Bacterium.</title>
        <authorList>
            <person name="Cai L."/>
            <person name="Zhang T."/>
        </authorList>
    </citation>
    <scope>NUCLEOTIDE SEQUENCE [LARGE SCALE GENOMIC DNA]</scope>
    <source>
        <strain evidence="1 2">ZFHKF-1</strain>
    </source>
</reference>
<gene>
    <name evidence="1" type="ORF">A374_08869</name>
</gene>
<protein>
    <submittedName>
        <fullName evidence="1">Uncharacterized protein</fullName>
    </submittedName>
</protein>
<dbReference type="EMBL" id="AKKV01000024">
    <property type="protein sequence ID" value="EIT85935.1"/>
    <property type="molecule type" value="Genomic_DNA"/>
</dbReference>
<sequence length="114" mass="13469">MKNNYSFLRQLDNTFYQSVDKFREEIKIAQLMKAAEKYENPFNPDHWTGAQLAEHAMQENFDQSVYITGLRDKVIRQETTINYLMVVMQKLAEHDDAAKEAFETIQSETKWGTR</sequence>
<dbReference type="OrthoDB" id="2938656at2"/>
<dbReference type="Proteomes" id="UP000004080">
    <property type="component" value="Unassembled WGS sequence"/>
</dbReference>
<dbReference type="RefSeq" id="WP_007201867.1">
    <property type="nucleotide sequence ID" value="NZ_AKKV01000024.1"/>
</dbReference>
<keyword evidence="2" id="KW-1185">Reference proteome</keyword>
<evidence type="ECO:0000313" key="2">
    <source>
        <dbReference type="Proteomes" id="UP000004080"/>
    </source>
</evidence>
<proteinExistence type="predicted"/>
<dbReference type="AlphaFoldDB" id="I8UGB3"/>
<dbReference type="STRING" id="1196324.A374_08869"/>